<evidence type="ECO:0000313" key="2">
    <source>
        <dbReference type="EMBL" id="KIW03551.1"/>
    </source>
</evidence>
<dbReference type="VEuPathDB" id="FungiDB:PV09_05312"/>
<dbReference type="RefSeq" id="XP_016213420.1">
    <property type="nucleotide sequence ID" value="XM_016358801.1"/>
</dbReference>
<dbReference type="AlphaFoldDB" id="A0A0D1XM89"/>
<feature type="compositionally biased region" description="Acidic residues" evidence="1">
    <location>
        <begin position="52"/>
        <end position="65"/>
    </location>
</feature>
<gene>
    <name evidence="2" type="ORF">PV09_05312</name>
</gene>
<evidence type="ECO:0000313" key="3">
    <source>
        <dbReference type="Proteomes" id="UP000053259"/>
    </source>
</evidence>
<feature type="compositionally biased region" description="Basic and acidic residues" evidence="1">
    <location>
        <begin position="35"/>
        <end position="51"/>
    </location>
</feature>
<sequence length="540" mass="59744">MGEAEDKAEKLAAAKKKYEQLKKQKAKKGGASAAKKKDDKEAESFPSKETEDVKDDVDAAEDEPAVEEKPASPKQPHGRQPSMSIQSKLRSESFRKESPKSPTGDVDLAARVDELEKENKRLIADKKKVEDELQELREAHGESDWLKDETKKADTHAAELEKLRAEIASLQRQNAQLAAAKRRASSSVSLTSSSASDLASQLASKSETISSLELEISSLQSKLAAAQKFADEQTSRISSLELDLQKARHEAESSAQELADLKANLDKASERAAADGSARSSAETRVAQLEAELGTARRAAEEAMKRAATQEKKVETLTTLHRESDARHQAKLADLSKSEREAKELRSRITALSNENARLMDEAVRRKKLETEGDADGLDEIEDEERQRLASRVRELEEEVFELRRGVWREKRIALQPGMDSDPYSSHGTFDDIDLNPTGSPVGVRKQTQHSTFSDVINSGIAAFRGDTNTEKRRNRGQSLGLLSDDAFEFDEAAFAAAQADEAKKRLERVKEVKRGLINWKGWRVDIADLRGGWGGVFEA</sequence>
<evidence type="ECO:0008006" key="4">
    <source>
        <dbReference type="Google" id="ProtNLM"/>
    </source>
</evidence>
<organism evidence="2 3">
    <name type="scientific">Verruconis gallopava</name>
    <dbReference type="NCBI Taxonomy" id="253628"/>
    <lineage>
        <taxon>Eukaryota</taxon>
        <taxon>Fungi</taxon>
        <taxon>Dikarya</taxon>
        <taxon>Ascomycota</taxon>
        <taxon>Pezizomycotina</taxon>
        <taxon>Dothideomycetes</taxon>
        <taxon>Pleosporomycetidae</taxon>
        <taxon>Venturiales</taxon>
        <taxon>Sympoventuriaceae</taxon>
        <taxon>Verruconis</taxon>
    </lineage>
</organism>
<dbReference type="GeneID" id="27313285"/>
<dbReference type="Proteomes" id="UP000053259">
    <property type="component" value="Unassembled WGS sequence"/>
</dbReference>
<dbReference type="EMBL" id="KN847544">
    <property type="protein sequence ID" value="KIW03551.1"/>
    <property type="molecule type" value="Genomic_DNA"/>
</dbReference>
<name>A0A0D1XM89_9PEZI</name>
<proteinExistence type="predicted"/>
<reference evidence="2 3" key="1">
    <citation type="submission" date="2015-01" db="EMBL/GenBank/DDBJ databases">
        <title>The Genome Sequence of Ochroconis gallopava CBS43764.</title>
        <authorList>
            <consortium name="The Broad Institute Genomics Platform"/>
            <person name="Cuomo C."/>
            <person name="de Hoog S."/>
            <person name="Gorbushina A."/>
            <person name="Stielow B."/>
            <person name="Teixiera M."/>
            <person name="Abouelleil A."/>
            <person name="Chapman S.B."/>
            <person name="Priest M."/>
            <person name="Young S.K."/>
            <person name="Wortman J."/>
            <person name="Nusbaum C."/>
            <person name="Birren B."/>
        </authorList>
    </citation>
    <scope>NUCLEOTIDE SEQUENCE [LARGE SCALE GENOMIC DNA]</scope>
    <source>
        <strain evidence="2 3">CBS 43764</strain>
    </source>
</reference>
<accession>A0A0D1XM89</accession>
<protein>
    <recommendedName>
        <fullName evidence="4">M protein repeat protein</fullName>
    </recommendedName>
</protein>
<dbReference type="STRING" id="253628.A0A0D1XM89"/>
<dbReference type="OrthoDB" id="5413982at2759"/>
<feature type="compositionally biased region" description="Basic and acidic residues" evidence="1">
    <location>
        <begin position="89"/>
        <end position="99"/>
    </location>
</feature>
<dbReference type="InParanoid" id="A0A0D1XM89"/>
<evidence type="ECO:0000256" key="1">
    <source>
        <dbReference type="SAM" id="MobiDB-lite"/>
    </source>
</evidence>
<feature type="region of interest" description="Disordered" evidence="1">
    <location>
        <begin position="19"/>
        <end position="108"/>
    </location>
</feature>
<keyword evidence="3" id="KW-1185">Reference proteome</keyword>